<dbReference type="Pfam" id="PF11923">
    <property type="entry name" value="NFACT-C"/>
    <property type="match status" value="1"/>
</dbReference>
<evidence type="ECO:0000313" key="8">
    <source>
        <dbReference type="Proteomes" id="UP000192501"/>
    </source>
</evidence>
<dbReference type="InterPro" id="IPR051608">
    <property type="entry name" value="RQC_Subunit_NEMF"/>
</dbReference>
<dbReference type="Proteomes" id="UP000192501">
    <property type="component" value="Unassembled WGS sequence"/>
</dbReference>
<keyword evidence="3" id="KW-0963">Cytoplasm</keyword>
<dbReference type="GO" id="GO:0043023">
    <property type="term" value="F:ribosomal large subunit binding"/>
    <property type="evidence" value="ECO:0007669"/>
    <property type="project" value="TreeGrafter"/>
</dbReference>
<evidence type="ECO:0000256" key="1">
    <source>
        <dbReference type="ARBA" id="ARBA00004496"/>
    </source>
</evidence>
<dbReference type="Gene3D" id="2.30.310.10">
    <property type="entry name" value="ibrinogen binding protein from staphylococcus aureus domain"/>
    <property type="match status" value="1"/>
</dbReference>
<dbReference type="VEuPathDB" id="MicrosporidiaDB:A0H76_1400"/>
<keyword evidence="4" id="KW-0175">Coiled coil</keyword>
<name>A0A1X0QH67_9MICR</name>
<dbReference type="GO" id="GO:0000049">
    <property type="term" value="F:tRNA binding"/>
    <property type="evidence" value="ECO:0007669"/>
    <property type="project" value="TreeGrafter"/>
</dbReference>
<dbReference type="PANTHER" id="PTHR15239">
    <property type="entry name" value="NUCLEAR EXPORT MEDIATOR FACTOR NEMF"/>
    <property type="match status" value="1"/>
</dbReference>
<dbReference type="PANTHER" id="PTHR15239:SF6">
    <property type="entry name" value="RIBOSOME QUALITY CONTROL COMPLEX SUBUNIT NEMF"/>
    <property type="match status" value="1"/>
</dbReference>
<dbReference type="GO" id="GO:0005737">
    <property type="term" value="C:cytoplasm"/>
    <property type="evidence" value="ECO:0007669"/>
    <property type="project" value="UniProtKB-SubCell"/>
</dbReference>
<protein>
    <submittedName>
        <fullName evidence="7">NEMF</fullName>
    </submittedName>
</protein>
<evidence type="ECO:0000313" key="7">
    <source>
        <dbReference type="EMBL" id="ORD99101.1"/>
    </source>
</evidence>
<dbReference type="InterPro" id="IPR021846">
    <property type="entry name" value="NFACT-C"/>
</dbReference>
<dbReference type="Pfam" id="PF05670">
    <property type="entry name" value="NFACT-R_1"/>
    <property type="match status" value="1"/>
</dbReference>
<organism evidence="7 8">
    <name type="scientific">Hepatospora eriocheir</name>
    <dbReference type="NCBI Taxonomy" id="1081669"/>
    <lineage>
        <taxon>Eukaryota</taxon>
        <taxon>Fungi</taxon>
        <taxon>Fungi incertae sedis</taxon>
        <taxon>Microsporidia</taxon>
        <taxon>Hepatosporidae</taxon>
        <taxon>Hepatospora</taxon>
    </lineage>
</organism>
<sequence length="649" mass="76273">MKENLNALDIRVLTNELKDIITNKYIQNIYSHKQASFYFKLSSKEIIMVEAGIRIHLTDTKGDEISFFCKKLREKIRNCKIIDINQVGWDRKVIIDLYNYKIVMEFFSGGNIILLDKDDFIIEIYRPIPSLNIIKKEKYLFGKNDLNFNTLKDLPINSLLIDLIKKDFDESEDKTNLLKNFITNLSNKKYEGLVFIKNEKPNDCISLSYKEYKIKSNNENNENEIIYVKEKITNEMIEKEITKDTKFIEFNSFNQALNFLFSNRSKLKIKKVNLSRGEKINMAQTKYVKKLTRNSERVDNLAGILEENRENISYILKYFKNVYDTKMTWSVFDKEFKKENDEILKLVDSYDLMKKKCTVVLENEKFVLDLSLNIDKNIQKLYNEKKKYDDKRIKTIEAMKNLSIKYEPKKKLEPQKREKYWFEKFNYFISKDRDETVLILGGMNAAQNDVIYNKYLKTDDIYLHCNVQGASSIIIKDTCKMKEEIKDKVMKEASYMALVMSKCWKEQTLSNVIWVQGNQVTKTIDNKTSPVGGFFLTGKQSFLYPPRIEYGIAIVFKIKDKSELYYETDVSDPGTIKHAMPINGPWCTLKSYKYSLRLCPGNLKKQKLAQSILGIFNKKCKDQTEEHFVNLIGLSEYMDVVLSKSRLSK</sequence>
<evidence type="ECO:0000259" key="6">
    <source>
        <dbReference type="Pfam" id="PF11923"/>
    </source>
</evidence>
<dbReference type="AlphaFoldDB" id="A0A1X0QH67"/>
<dbReference type="InterPro" id="IPR008532">
    <property type="entry name" value="NFACT_RNA-bd"/>
</dbReference>
<gene>
    <name evidence="7" type="primary">NEMF</name>
    <name evidence="7" type="ORF">A0H76_1400</name>
</gene>
<feature type="domain" description="NFACT protein C-terminal" evidence="6">
    <location>
        <begin position="575"/>
        <end position="626"/>
    </location>
</feature>
<dbReference type="GO" id="GO:0072344">
    <property type="term" value="P:rescue of stalled ribosome"/>
    <property type="evidence" value="ECO:0007669"/>
    <property type="project" value="TreeGrafter"/>
</dbReference>
<accession>A0A1X0QH67</accession>
<dbReference type="EMBL" id="LTAI01000299">
    <property type="protein sequence ID" value="ORD99101.1"/>
    <property type="molecule type" value="Genomic_DNA"/>
</dbReference>
<proteinExistence type="inferred from homology"/>
<evidence type="ECO:0000256" key="4">
    <source>
        <dbReference type="ARBA" id="ARBA00023054"/>
    </source>
</evidence>
<dbReference type="GO" id="GO:1990112">
    <property type="term" value="C:RQC complex"/>
    <property type="evidence" value="ECO:0007669"/>
    <property type="project" value="TreeGrafter"/>
</dbReference>
<dbReference type="Pfam" id="PF05833">
    <property type="entry name" value="NFACT_N"/>
    <property type="match status" value="1"/>
</dbReference>
<reference evidence="7 8" key="1">
    <citation type="journal article" date="2017" name="Environ. Microbiol.">
        <title>Decay of the glycolytic pathway and adaptation to intranuclear parasitism within Enterocytozoonidae microsporidia.</title>
        <authorList>
            <person name="Wiredu Boakye D."/>
            <person name="Jaroenlak P."/>
            <person name="Prachumwat A."/>
            <person name="Williams T.A."/>
            <person name="Bateman K.S."/>
            <person name="Itsathitphaisarn O."/>
            <person name="Sritunyalucksana K."/>
            <person name="Paszkiewicz K.H."/>
            <person name="Moore K.A."/>
            <person name="Stentiford G.D."/>
            <person name="Williams B.A."/>
        </authorList>
    </citation>
    <scope>NUCLEOTIDE SEQUENCE [LARGE SCALE GENOMIC DNA]</scope>
    <source>
        <strain evidence="8">canceri</strain>
    </source>
</reference>
<feature type="domain" description="NFACT RNA-binding" evidence="5">
    <location>
        <begin position="424"/>
        <end position="534"/>
    </location>
</feature>
<comment type="subcellular location">
    <subcellularLocation>
        <location evidence="1">Cytoplasm</location>
    </subcellularLocation>
</comment>
<evidence type="ECO:0000259" key="5">
    <source>
        <dbReference type="Pfam" id="PF05670"/>
    </source>
</evidence>
<evidence type="ECO:0000256" key="2">
    <source>
        <dbReference type="ARBA" id="ARBA00008318"/>
    </source>
</evidence>
<evidence type="ECO:0000256" key="3">
    <source>
        <dbReference type="ARBA" id="ARBA00022490"/>
    </source>
</evidence>
<dbReference type="VEuPathDB" id="MicrosporidiaDB:HERIO_1652"/>
<comment type="caution">
    <text evidence="7">The sequence shown here is derived from an EMBL/GenBank/DDBJ whole genome shotgun (WGS) entry which is preliminary data.</text>
</comment>
<comment type="similarity">
    <text evidence="2">Belongs to the NEMF family.</text>
</comment>